<evidence type="ECO:0000313" key="1">
    <source>
        <dbReference type="EMBL" id="AFX99326.1"/>
    </source>
</evidence>
<organism evidence="1 2">
    <name type="scientific">Candidatus Endolissoclinum faulkneri L2</name>
    <dbReference type="NCBI Taxonomy" id="1193729"/>
    <lineage>
        <taxon>Bacteria</taxon>
        <taxon>Pseudomonadati</taxon>
        <taxon>Pseudomonadota</taxon>
        <taxon>Alphaproteobacteria</taxon>
        <taxon>Rhodospirillales</taxon>
        <taxon>Rhodospirillaceae</taxon>
        <taxon>Candidatus Endolissoclinum</taxon>
    </lineage>
</organism>
<dbReference type="AlphaFoldDB" id="K7ZD96"/>
<evidence type="ECO:0000313" key="2">
    <source>
        <dbReference type="Proteomes" id="UP000010077"/>
    </source>
</evidence>
<dbReference type="Proteomes" id="UP000010077">
    <property type="component" value="Chromosome"/>
</dbReference>
<dbReference type="HOGENOM" id="CLU_3248766_0_0_5"/>
<dbReference type="STRING" id="1193729.A1OE_1148"/>
<dbReference type="EMBL" id="CP003539">
    <property type="protein sequence ID" value="AFX99326.1"/>
    <property type="molecule type" value="Genomic_DNA"/>
</dbReference>
<protein>
    <submittedName>
        <fullName evidence="1">Uncharacterized protein</fullName>
    </submittedName>
</protein>
<keyword evidence="2" id="KW-1185">Reference proteome</keyword>
<sequence>MTKKLPLTYHHFIRVEYKILLKFNYIRNVSLQSQNQIIMIII</sequence>
<accession>K7ZD96</accession>
<reference evidence="1 2" key="1">
    <citation type="journal article" date="2012" name="Proc. Natl. Acad. Sci. U.S.A.">
        <title>Genome streamlining and chemical defense in a coral reef symbiosis.</title>
        <authorList>
            <person name="Kwan J.C."/>
            <person name="Donia M.S."/>
            <person name="Han A.W."/>
            <person name="Hirose E."/>
            <person name="Haygood M.G."/>
            <person name="Schmidt E.W."/>
        </authorList>
    </citation>
    <scope>NUCLEOTIDE SEQUENCE [LARGE SCALE GENOMIC DNA]</scope>
    <source>
        <strain evidence="1 2">L2</strain>
    </source>
</reference>
<gene>
    <name evidence="1" type="ORF">A1OE_1148</name>
</gene>
<proteinExistence type="predicted"/>
<name>K7ZD96_9PROT</name>
<dbReference type="KEGG" id="thal:A1OE_1148"/>